<evidence type="ECO:0000256" key="1">
    <source>
        <dbReference type="SAM" id="MobiDB-lite"/>
    </source>
</evidence>
<feature type="domain" description="Gfo/Idh/MocA-like oxidoreductase N-terminal" evidence="2">
    <location>
        <begin position="6"/>
        <end position="124"/>
    </location>
</feature>
<evidence type="ECO:0000259" key="2">
    <source>
        <dbReference type="Pfam" id="PF01408"/>
    </source>
</evidence>
<evidence type="ECO:0000259" key="3">
    <source>
        <dbReference type="Pfam" id="PF22725"/>
    </source>
</evidence>
<evidence type="ECO:0000313" key="5">
    <source>
        <dbReference type="Proteomes" id="UP001139150"/>
    </source>
</evidence>
<proteinExistence type="predicted"/>
<comment type="caution">
    <text evidence="4">The sequence shown here is derived from an EMBL/GenBank/DDBJ whole genome shotgun (WGS) entry which is preliminary data.</text>
</comment>
<sequence>MKSSQIRVGIAGLGIAGTEFIANVEKHSNMTVSAAATRDPKRREQFEKDFNANAYETIEAMCASDSIDLIYIATPTELHKEHVFIAAENKKHIIVEKPIATSIEEASSMIEICQKNNVHMLVGHSHSFELPIIEMKKIIDSGQIGDVRMINNLYYNDWIYRPRTPEELDTSLGGGVTFRQGSHQFDIIRFLGGGNVRSVRASTGRWDLKRNTEGGHSVWLEFENGVTATAIYNGYDHFHTTELTFGLGEGGPVKSNQPYGNSRKQIENTLSPEDEIKQKNSRGYQSVSSKRDNPTNHPFFGLTLVSCEKGDIRQSPNGIFVYGENDIEELIIPTTTNGRDVVLDEMYEAIVYGTPLIHDGMWARANLEVCVAALKSAELREEILLEYQVSVPLGVKKSNLTSKR</sequence>
<reference evidence="4" key="1">
    <citation type="submission" date="2022-02" db="EMBL/GenBank/DDBJ databases">
        <title>Halalkalibacter sp. nov. isolated from Lonar Lake, India.</title>
        <authorList>
            <person name="Joshi A."/>
            <person name="Thite S."/>
            <person name="Lodha T."/>
        </authorList>
    </citation>
    <scope>NUCLEOTIDE SEQUENCE</scope>
    <source>
        <strain evidence="4">MEB205</strain>
    </source>
</reference>
<gene>
    <name evidence="4" type="ORF">MF646_16025</name>
</gene>
<dbReference type="Proteomes" id="UP001139150">
    <property type="component" value="Unassembled WGS sequence"/>
</dbReference>
<dbReference type="InterPro" id="IPR036291">
    <property type="entry name" value="NAD(P)-bd_dom_sf"/>
</dbReference>
<feature type="region of interest" description="Disordered" evidence="1">
    <location>
        <begin position="249"/>
        <end position="294"/>
    </location>
</feature>
<dbReference type="AlphaFoldDB" id="A0A9X2CVJ0"/>
<dbReference type="Gene3D" id="3.40.50.720">
    <property type="entry name" value="NAD(P)-binding Rossmann-like Domain"/>
    <property type="match status" value="1"/>
</dbReference>
<dbReference type="PANTHER" id="PTHR43377:SF1">
    <property type="entry name" value="BILIVERDIN REDUCTASE A"/>
    <property type="match status" value="1"/>
</dbReference>
<keyword evidence="5" id="KW-1185">Reference proteome</keyword>
<dbReference type="Pfam" id="PF01408">
    <property type="entry name" value="GFO_IDH_MocA"/>
    <property type="match status" value="1"/>
</dbReference>
<name>A0A9X2CVJ0_9BACI</name>
<dbReference type="SUPFAM" id="SSF51735">
    <property type="entry name" value="NAD(P)-binding Rossmann-fold domains"/>
    <property type="match status" value="1"/>
</dbReference>
<dbReference type="GO" id="GO:0000166">
    <property type="term" value="F:nucleotide binding"/>
    <property type="evidence" value="ECO:0007669"/>
    <property type="project" value="InterPro"/>
</dbReference>
<dbReference type="RefSeq" id="WP_250097521.1">
    <property type="nucleotide sequence ID" value="NZ_JAKRYL010000017.1"/>
</dbReference>
<evidence type="ECO:0000313" key="4">
    <source>
        <dbReference type="EMBL" id="MCL7748634.1"/>
    </source>
</evidence>
<accession>A0A9X2CVJ0</accession>
<feature type="domain" description="GFO/IDH/MocA-like oxidoreductase" evidence="3">
    <location>
        <begin position="134"/>
        <end position="235"/>
    </location>
</feature>
<protein>
    <submittedName>
        <fullName evidence="4">Gfo/Idh/MocA family oxidoreductase</fullName>
    </submittedName>
</protein>
<dbReference type="SUPFAM" id="SSF55347">
    <property type="entry name" value="Glyceraldehyde-3-phosphate dehydrogenase-like, C-terminal domain"/>
    <property type="match status" value="1"/>
</dbReference>
<dbReference type="InterPro" id="IPR055170">
    <property type="entry name" value="GFO_IDH_MocA-like_dom"/>
</dbReference>
<dbReference type="InterPro" id="IPR051450">
    <property type="entry name" value="Gfo/Idh/MocA_Oxidoreductases"/>
</dbReference>
<dbReference type="InterPro" id="IPR000683">
    <property type="entry name" value="Gfo/Idh/MocA-like_OxRdtase_N"/>
</dbReference>
<dbReference type="Gene3D" id="3.30.360.10">
    <property type="entry name" value="Dihydrodipicolinate Reductase, domain 2"/>
    <property type="match status" value="1"/>
</dbReference>
<dbReference type="EMBL" id="JAKRYL010000017">
    <property type="protein sequence ID" value="MCL7748634.1"/>
    <property type="molecule type" value="Genomic_DNA"/>
</dbReference>
<feature type="compositionally biased region" description="Polar residues" evidence="1">
    <location>
        <begin position="254"/>
        <end position="271"/>
    </location>
</feature>
<dbReference type="Pfam" id="PF22725">
    <property type="entry name" value="GFO_IDH_MocA_C3"/>
    <property type="match status" value="1"/>
</dbReference>
<dbReference type="PANTHER" id="PTHR43377">
    <property type="entry name" value="BILIVERDIN REDUCTASE A"/>
    <property type="match status" value="1"/>
</dbReference>
<organism evidence="4 5">
    <name type="scientific">Halalkalibacter alkaliphilus</name>
    <dbReference type="NCBI Taxonomy" id="2917993"/>
    <lineage>
        <taxon>Bacteria</taxon>
        <taxon>Bacillati</taxon>
        <taxon>Bacillota</taxon>
        <taxon>Bacilli</taxon>
        <taxon>Bacillales</taxon>
        <taxon>Bacillaceae</taxon>
        <taxon>Halalkalibacter</taxon>
    </lineage>
</organism>